<evidence type="ECO:0000313" key="13">
    <source>
        <dbReference type="EMBL" id="CAL7939359.1"/>
    </source>
</evidence>
<dbReference type="PANTHER" id="PTHR45918">
    <property type="entry name" value="ALPHA-1,3/1,6-MANNOSYLTRANSFERASE ALG2"/>
    <property type="match status" value="1"/>
</dbReference>
<dbReference type="EC" id="2.4.1.132" evidence="10"/>
<organism evidence="13 14">
    <name type="scientific">Xylocopa violacea</name>
    <name type="common">Violet carpenter bee</name>
    <name type="synonym">Apis violacea</name>
    <dbReference type="NCBI Taxonomy" id="135666"/>
    <lineage>
        <taxon>Eukaryota</taxon>
        <taxon>Metazoa</taxon>
        <taxon>Ecdysozoa</taxon>
        <taxon>Arthropoda</taxon>
        <taxon>Hexapoda</taxon>
        <taxon>Insecta</taxon>
        <taxon>Pterygota</taxon>
        <taxon>Neoptera</taxon>
        <taxon>Endopterygota</taxon>
        <taxon>Hymenoptera</taxon>
        <taxon>Apocrita</taxon>
        <taxon>Aculeata</taxon>
        <taxon>Apoidea</taxon>
        <taxon>Anthophila</taxon>
        <taxon>Apidae</taxon>
        <taxon>Xylocopa</taxon>
        <taxon>Xylocopa</taxon>
    </lineage>
</organism>
<evidence type="ECO:0000256" key="5">
    <source>
        <dbReference type="ARBA" id="ARBA00022824"/>
    </source>
</evidence>
<keyword evidence="3 10" id="KW-0808">Transferase</keyword>
<dbReference type="InterPro" id="IPR028098">
    <property type="entry name" value="Glyco_trans_4-like_N"/>
</dbReference>
<dbReference type="SUPFAM" id="SSF53756">
    <property type="entry name" value="UDP-Glycosyltransferase/glycogen phosphorylase"/>
    <property type="match status" value="1"/>
</dbReference>
<comment type="catalytic activity">
    <reaction evidence="9 10">
        <text>an alpha-D-Man-(1-&gt;3)-beta-D-Man-(1-&gt;4)-beta-D-GlcNAc-(1-&gt;4)-alpha-D-GlcNAc-diphospho-di-trans,poly-cis-dolichol + GDP-alpha-D-mannose = an alpha-D-Man-(1-&gt;3)-[alpha-D-Man-(1-&gt;6)]-beta-D-Man-(1-&gt;4)-beta-D-GlcNAc-(1-&gt;4)-alpha-D-GlcNAc-diphospho-di-trans,poly-cis-dolichol + GDP + H(+)</text>
        <dbReference type="Rhea" id="RHEA:29519"/>
        <dbReference type="Rhea" id="RHEA-COMP:19513"/>
        <dbReference type="Rhea" id="RHEA-COMP:19515"/>
        <dbReference type="ChEBI" id="CHEBI:15378"/>
        <dbReference type="ChEBI" id="CHEBI:57527"/>
        <dbReference type="ChEBI" id="CHEBI:58189"/>
        <dbReference type="ChEBI" id="CHEBI:132510"/>
        <dbReference type="ChEBI" id="CHEBI:132511"/>
        <dbReference type="EC" id="2.4.1.257"/>
    </reaction>
    <physiologicalReaction direction="left-to-right" evidence="9 10">
        <dbReference type="Rhea" id="RHEA:29520"/>
    </physiologicalReaction>
</comment>
<dbReference type="InterPro" id="IPR001296">
    <property type="entry name" value="Glyco_trans_1"/>
</dbReference>
<dbReference type="Pfam" id="PF00534">
    <property type="entry name" value="Glycos_transf_1"/>
    <property type="match status" value="1"/>
</dbReference>
<evidence type="ECO:0000256" key="8">
    <source>
        <dbReference type="ARBA" id="ARBA00045103"/>
    </source>
</evidence>
<dbReference type="EC" id="2.4.1.257" evidence="10"/>
<keyword evidence="7 10" id="KW-0472">Membrane</keyword>
<gene>
    <name evidence="13" type="ORF">XYLVIOL_LOCUS3833</name>
</gene>
<evidence type="ECO:0000256" key="3">
    <source>
        <dbReference type="ARBA" id="ARBA00022679"/>
    </source>
</evidence>
<keyword evidence="2 10" id="KW-0328">Glycosyltransferase</keyword>
<keyword evidence="14" id="KW-1185">Reference proteome</keyword>
<dbReference type="Proteomes" id="UP001642520">
    <property type="component" value="Unassembled WGS sequence"/>
</dbReference>
<keyword evidence="6 10" id="KW-1133">Transmembrane helix</keyword>
<dbReference type="Pfam" id="PF13439">
    <property type="entry name" value="Glyco_transf_4"/>
    <property type="match status" value="1"/>
</dbReference>
<comment type="function">
    <text evidence="10">Mannosylates Man(2)GlcNAc(2)-dolichol diphosphate and Man(1)GlcNAc(2)-dolichol diphosphate to form Man(3)GlcNAc(2)-dolichol diphosphate.</text>
</comment>
<dbReference type="EMBL" id="CAXAJV020001290">
    <property type="protein sequence ID" value="CAL7939359.1"/>
    <property type="molecule type" value="Genomic_DNA"/>
</dbReference>
<keyword evidence="4 10" id="KW-0812">Transmembrane</keyword>
<comment type="similarity">
    <text evidence="10">Belongs to the glycosyltransferase group 1 family.</text>
</comment>
<evidence type="ECO:0000256" key="2">
    <source>
        <dbReference type="ARBA" id="ARBA00022676"/>
    </source>
</evidence>
<proteinExistence type="inferred from homology"/>
<evidence type="ECO:0000256" key="6">
    <source>
        <dbReference type="ARBA" id="ARBA00022989"/>
    </source>
</evidence>
<evidence type="ECO:0000256" key="10">
    <source>
        <dbReference type="RuleBase" id="RU367136"/>
    </source>
</evidence>
<dbReference type="InterPro" id="IPR027054">
    <property type="entry name" value="ALG2"/>
</dbReference>
<dbReference type="PANTHER" id="PTHR45918:SF1">
    <property type="entry name" value="ALPHA-1,3_1,6-MANNOSYLTRANSFERASE ALG2"/>
    <property type="match status" value="1"/>
</dbReference>
<evidence type="ECO:0000256" key="9">
    <source>
        <dbReference type="ARBA" id="ARBA00045104"/>
    </source>
</evidence>
<comment type="pathway">
    <text evidence="1 10">Protein modification; protein glycosylation.</text>
</comment>
<feature type="domain" description="Glycosyl transferase family 1" evidence="11">
    <location>
        <begin position="206"/>
        <end position="378"/>
    </location>
</feature>
<evidence type="ECO:0000259" key="11">
    <source>
        <dbReference type="Pfam" id="PF00534"/>
    </source>
</evidence>
<comment type="catalytic activity">
    <reaction evidence="8 10">
        <text>a beta-D-Man-(1-&gt;4)-beta-D-GlcNAc-(1-&gt;4)-alpha-D-GlcNAc-diphospho-di-trans,poly-cis-dolichol + GDP-alpha-D-mannose = an alpha-D-Man-(1-&gt;3)-beta-D-Man-(1-&gt;4)-beta-D-GlcNAc-(1-&gt;4)-alpha-D-GlcNAc-diphospho-di-trans,poly-cis-dolichol + GDP + H(+)</text>
        <dbReference type="Rhea" id="RHEA:29515"/>
        <dbReference type="Rhea" id="RHEA-COMP:19511"/>
        <dbReference type="Rhea" id="RHEA-COMP:19513"/>
        <dbReference type="ChEBI" id="CHEBI:15378"/>
        <dbReference type="ChEBI" id="CHEBI:57527"/>
        <dbReference type="ChEBI" id="CHEBI:58189"/>
        <dbReference type="ChEBI" id="CHEBI:58472"/>
        <dbReference type="ChEBI" id="CHEBI:132510"/>
        <dbReference type="EC" id="2.4.1.132"/>
    </reaction>
    <physiologicalReaction direction="left-to-right" evidence="8 10">
        <dbReference type="Rhea" id="RHEA:29516"/>
    </physiologicalReaction>
</comment>
<reference evidence="13 14" key="1">
    <citation type="submission" date="2024-08" db="EMBL/GenBank/DDBJ databases">
        <authorList>
            <person name="Will J Nash"/>
            <person name="Angela Man"/>
            <person name="Seanna McTaggart"/>
            <person name="Kendall Baker"/>
            <person name="Tom Barker"/>
            <person name="Leah Catchpole"/>
            <person name="Alex Durrant"/>
            <person name="Karim Gharbi"/>
            <person name="Naomi Irish"/>
            <person name="Gemy Kaithakottil"/>
            <person name="Debby Ku"/>
            <person name="Aaliyah Providence"/>
            <person name="Felix Shaw"/>
            <person name="David Swarbreck"/>
            <person name="Chris Watkins"/>
            <person name="Ann M. McCartney"/>
            <person name="Giulio Formenti"/>
            <person name="Alice Mouton"/>
            <person name="Noel Vella"/>
            <person name="Bjorn M von Reumont"/>
            <person name="Adriana Vella"/>
            <person name="Wilfried Haerty"/>
        </authorList>
    </citation>
    <scope>NUCLEOTIDE SEQUENCE [LARGE SCALE GENOMIC DNA]</scope>
</reference>
<dbReference type="CDD" id="cd03805">
    <property type="entry name" value="GT4_ALG2-like"/>
    <property type="match status" value="1"/>
</dbReference>
<name>A0ABP1NHH5_XYLVO</name>
<keyword evidence="5" id="KW-0256">Endoplasmic reticulum</keyword>
<comment type="caution">
    <text evidence="13">The sequence shown here is derived from an EMBL/GenBank/DDBJ whole genome shotgun (WGS) entry which is preliminary data.</text>
</comment>
<feature type="transmembrane region" description="Helical" evidence="10">
    <location>
        <begin position="72"/>
        <end position="90"/>
    </location>
</feature>
<evidence type="ECO:0000256" key="1">
    <source>
        <dbReference type="ARBA" id="ARBA00004922"/>
    </source>
</evidence>
<feature type="domain" description="Glycosyltransferase subfamily 4-like N-terminal" evidence="12">
    <location>
        <begin position="13"/>
        <end position="189"/>
    </location>
</feature>
<evidence type="ECO:0000256" key="4">
    <source>
        <dbReference type="ARBA" id="ARBA00022692"/>
    </source>
</evidence>
<comment type="subcellular location">
    <subcellularLocation>
        <location evidence="10">Endoplasmic reticulum membrane</location>
        <topology evidence="10">Single-pass membrane protein</topology>
    </subcellularLocation>
</comment>
<accession>A0ABP1NHH5</accession>
<protein>
    <recommendedName>
        <fullName evidence="10">Alpha-1,3/1,6-mannosyltransferase ALG2</fullName>
        <ecNumber evidence="10">2.4.1.132</ecNumber>
        <ecNumber evidence="10">2.4.1.257</ecNumber>
    </recommendedName>
    <alternativeName>
        <fullName evidence="10">GDP-Man:Man(1)GlcNAc(2)-PP-Dol alpha-1,3-mannosyltransferase</fullName>
    </alternativeName>
</protein>
<dbReference type="Gene3D" id="3.40.50.2000">
    <property type="entry name" value="Glycogen Phosphorylase B"/>
    <property type="match status" value="2"/>
</dbReference>
<sequence>MTRVTFLHPDLGIGGAERLVVDAALALKKQGYEVNFVTTHHNPDHCFSETKDGTIPVTVVGNWLPRHILGRFFALFAYIRMIYAASYIILSENRPEIVFCDLVSVCIPILRLRIPYIIFYCHHPDQLLSQPGGLSKQLYRAPLNYLEEITTGMAHKVFVNSAYTGSVFKNTFKRLRIEPEILYPSINTDFFDKTRIMSLERVLDKKLPPDSIILLSINRYERKKNLGLAIKALAELQKYLTEEIYKKVYLIMAGGYDKRVEENVEHYFELIGLADELHVADKVIFLRSPSDIDKVSILQHSQILLYTPENEHFGIVPLEAMYMCKPVIAHNSGGPKESIVSGVTGFLVDSSGDAFASKIAYLIKNSTHIQEFGNAGKDRFMKMFSFAAFSNQLNNSIEDLISNKKIK</sequence>
<evidence type="ECO:0000256" key="7">
    <source>
        <dbReference type="ARBA" id="ARBA00023136"/>
    </source>
</evidence>
<evidence type="ECO:0000313" key="14">
    <source>
        <dbReference type="Proteomes" id="UP001642520"/>
    </source>
</evidence>
<evidence type="ECO:0000259" key="12">
    <source>
        <dbReference type="Pfam" id="PF13439"/>
    </source>
</evidence>